<evidence type="ECO:0000313" key="7">
    <source>
        <dbReference type="EMBL" id="MCB8608998.1"/>
    </source>
</evidence>
<keyword evidence="5 6" id="KW-0472">Membrane</keyword>
<evidence type="ECO:0000256" key="6">
    <source>
        <dbReference type="SAM" id="Phobius"/>
    </source>
</evidence>
<feature type="transmembrane region" description="Helical" evidence="6">
    <location>
        <begin position="283"/>
        <end position="308"/>
    </location>
</feature>
<dbReference type="Proteomes" id="UP001198439">
    <property type="component" value="Unassembled WGS sequence"/>
</dbReference>
<dbReference type="EMBL" id="PYLP01000002">
    <property type="protein sequence ID" value="PST41807.1"/>
    <property type="molecule type" value="Genomic_DNA"/>
</dbReference>
<dbReference type="Proteomes" id="UP000241201">
    <property type="component" value="Unassembled WGS sequence"/>
</dbReference>
<reference evidence="8" key="2">
    <citation type="journal article" date="2019" name="Int. J. Syst. Evol. Microbiol.">
        <title>Faecalibacillus intestinalis gen. nov., sp. nov. and Faecalibacillus faecis sp. nov., isolated from human faeces.</title>
        <authorList>
            <person name="Seo B."/>
            <person name="Jeon K."/>
            <person name="Baek I."/>
            <person name="Lee Y.M."/>
            <person name="Baek K."/>
            <person name="Ko G."/>
        </authorList>
    </citation>
    <scope>NUCLEOTIDE SEQUENCE</scope>
    <source>
        <strain evidence="8">SNUG30370</strain>
    </source>
</reference>
<evidence type="ECO:0000256" key="1">
    <source>
        <dbReference type="ARBA" id="ARBA00004651"/>
    </source>
</evidence>
<evidence type="ECO:0000313" key="9">
    <source>
        <dbReference type="Proteomes" id="UP000241201"/>
    </source>
</evidence>
<dbReference type="GeneID" id="77470121"/>
<protein>
    <submittedName>
        <fullName evidence="8">ABC transporter permease</fullName>
    </submittedName>
</protein>
<feature type="transmembrane region" description="Helical" evidence="6">
    <location>
        <begin position="194"/>
        <end position="212"/>
    </location>
</feature>
<feature type="transmembrane region" description="Helical" evidence="6">
    <location>
        <begin position="110"/>
        <end position="130"/>
    </location>
</feature>
<feature type="transmembrane region" description="Helical" evidence="6">
    <location>
        <begin position="320"/>
        <end position="344"/>
    </location>
</feature>
<feature type="transmembrane region" description="Helical" evidence="6">
    <location>
        <begin position="12"/>
        <end position="31"/>
    </location>
</feature>
<keyword evidence="9" id="KW-1185">Reference proteome</keyword>
<dbReference type="AlphaFoldDB" id="A0A2T3G2Q8"/>
<feature type="transmembrane region" description="Helical" evidence="6">
    <location>
        <begin position="88"/>
        <end position="104"/>
    </location>
</feature>
<keyword evidence="2" id="KW-1003">Cell membrane</keyword>
<dbReference type="PANTHER" id="PTHR47089">
    <property type="entry name" value="ABC TRANSPORTER, PERMEASE PROTEIN"/>
    <property type="match status" value="1"/>
</dbReference>
<comment type="caution">
    <text evidence="8">The sequence shown here is derived from an EMBL/GenBank/DDBJ whole genome shotgun (WGS) entry which is preliminary data.</text>
</comment>
<feature type="transmembrane region" description="Helical" evidence="6">
    <location>
        <begin position="58"/>
        <end position="76"/>
    </location>
</feature>
<organism evidence="8 9">
    <name type="scientific">Faecalibacillus faecis</name>
    <dbReference type="NCBI Taxonomy" id="1982628"/>
    <lineage>
        <taxon>Bacteria</taxon>
        <taxon>Bacillati</taxon>
        <taxon>Bacillota</taxon>
        <taxon>Erysipelotrichia</taxon>
        <taxon>Erysipelotrichales</taxon>
        <taxon>Coprobacillaceae</taxon>
        <taxon>Faecalibacillus</taxon>
    </lineage>
</organism>
<name>A0A2T3G2Q8_9FIRM</name>
<evidence type="ECO:0000256" key="5">
    <source>
        <dbReference type="ARBA" id="ARBA00023136"/>
    </source>
</evidence>
<dbReference type="GO" id="GO:0005886">
    <property type="term" value="C:plasma membrane"/>
    <property type="evidence" value="ECO:0007669"/>
    <property type="project" value="UniProtKB-SubCell"/>
</dbReference>
<dbReference type="CDD" id="cd06580">
    <property type="entry name" value="TM_PBP1_transp_TpRbsC_like"/>
    <property type="match status" value="1"/>
</dbReference>
<keyword evidence="3 6" id="KW-0812">Transmembrane</keyword>
<evidence type="ECO:0000256" key="2">
    <source>
        <dbReference type="ARBA" id="ARBA00022475"/>
    </source>
</evidence>
<proteinExistence type="predicted"/>
<dbReference type="GO" id="GO:0022857">
    <property type="term" value="F:transmembrane transporter activity"/>
    <property type="evidence" value="ECO:0007669"/>
    <property type="project" value="InterPro"/>
</dbReference>
<sequence>MKNSESKQNLIASLLAILIGLLIGFIVILIANPSQAFRAMGIMLSGGFYKGLRSTGQVLYSAIPIMMTGLSVAFAFKCGNFNIGTTGQYTVGGFVALFLANTLYQTVPDSLLWIICLIAAGLAGALWALIPGILKAYRNVNIVISGIMFNYIGMYLVIEGVKAFIYDSAGARSQTSKIAVPKMGLNHIFPGSDVNGGIIIAIALCVVAYIILNKTTFGYELKACGYNPEASRYAGMSEKKIVILSMVISGFFSGIGGGLVYIGGTGRAFTTAEVTLPEGFNGIPVALLGMNSPLGCILAALFVSYINVGGNYMQACNIPVEIIDVISAVIIYFSSFALMIRLYLQNREKKKHKKEVAVEGGQE</sequence>
<dbReference type="EMBL" id="JAJDKZ010000001">
    <property type="protein sequence ID" value="MCB8608998.1"/>
    <property type="molecule type" value="Genomic_DNA"/>
</dbReference>
<dbReference type="PANTHER" id="PTHR47089:SF1">
    <property type="entry name" value="GUANOSINE ABC TRANSPORTER PERMEASE PROTEIN NUPP"/>
    <property type="match status" value="1"/>
</dbReference>
<accession>A0A2T3G2Q8</accession>
<evidence type="ECO:0000313" key="8">
    <source>
        <dbReference type="EMBL" id="PST41807.1"/>
    </source>
</evidence>
<comment type="subcellular location">
    <subcellularLocation>
        <location evidence="1">Cell membrane</location>
        <topology evidence="1">Multi-pass membrane protein</topology>
    </subcellularLocation>
</comment>
<reference evidence="7" key="3">
    <citation type="submission" date="2021-10" db="EMBL/GenBank/DDBJ databases">
        <title>Collection of gut derived symbiotic bacterial strains cultured from healthy donors.</title>
        <authorList>
            <person name="Lin H."/>
            <person name="Littmann E."/>
            <person name="Kohout C."/>
            <person name="Pamer E.G."/>
        </authorList>
    </citation>
    <scope>NUCLEOTIDE SEQUENCE</scope>
    <source>
        <strain evidence="7">DFI.4.48</strain>
    </source>
</reference>
<dbReference type="Pfam" id="PF02653">
    <property type="entry name" value="BPD_transp_2"/>
    <property type="match status" value="1"/>
</dbReference>
<feature type="transmembrane region" description="Helical" evidence="6">
    <location>
        <begin position="241"/>
        <end position="263"/>
    </location>
</feature>
<evidence type="ECO:0000256" key="3">
    <source>
        <dbReference type="ARBA" id="ARBA00022692"/>
    </source>
</evidence>
<dbReference type="RefSeq" id="WP_106987320.1">
    <property type="nucleotide sequence ID" value="NZ_DBGCOW010000020.1"/>
</dbReference>
<dbReference type="InterPro" id="IPR001851">
    <property type="entry name" value="ABC_transp_permease"/>
</dbReference>
<evidence type="ECO:0000256" key="4">
    <source>
        <dbReference type="ARBA" id="ARBA00022989"/>
    </source>
</evidence>
<feature type="transmembrane region" description="Helical" evidence="6">
    <location>
        <begin position="142"/>
        <end position="158"/>
    </location>
</feature>
<keyword evidence="4 6" id="KW-1133">Transmembrane helix</keyword>
<gene>
    <name evidence="8" type="ORF">C7U55_03250</name>
    <name evidence="7" type="ORF">LJD69_00120</name>
</gene>
<reference evidence="9" key="1">
    <citation type="submission" date="2018-03" db="EMBL/GenBank/DDBJ databases">
        <title>Lachnoclostridium SNUG30370 gen.nov., sp.nov., isolated from human faeces.</title>
        <authorList>
            <person name="Seo B."/>
            <person name="Jeon K."/>
            <person name="Ko G."/>
        </authorList>
    </citation>
    <scope>NUCLEOTIDE SEQUENCE [LARGE SCALE GENOMIC DNA]</scope>
    <source>
        <strain evidence="9">SNUG30370</strain>
    </source>
</reference>